<gene>
    <name evidence="1" type="ORF">HAPgp30</name>
</gene>
<dbReference type="InterPro" id="IPR035387">
    <property type="entry name" value="DUF5406"/>
</dbReference>
<name>B0ZSH8_BPHA1</name>
<protein>
    <submittedName>
        <fullName evidence="1">Uncharacterized protein</fullName>
    </submittedName>
</protein>
<organismHost>
    <name type="scientific">Vreelandella aquamarina</name>
    <dbReference type="NCBI Taxonomy" id="77097"/>
</organismHost>
<dbReference type="Pfam" id="PF17400">
    <property type="entry name" value="DUF5406"/>
    <property type="match status" value="1"/>
</dbReference>
<evidence type="ECO:0000313" key="1">
    <source>
        <dbReference type="EMBL" id="ABY90398.1"/>
    </source>
</evidence>
<dbReference type="Proteomes" id="UP000001179">
    <property type="component" value="Segment"/>
</dbReference>
<dbReference type="EMBL" id="EU399241">
    <property type="protein sequence ID" value="ABY90398.1"/>
    <property type="molecule type" value="Genomic_DNA"/>
</dbReference>
<proteinExistence type="predicted"/>
<reference evidence="1 2" key="1">
    <citation type="journal article" date="2008" name="J. Virol.">
        <title>The temperate marine phage PhiHAP-1 of Halomonas aquamarina possesses a linear plasmid-like prophage genome.</title>
        <authorList>
            <person name="Mobberley J.M."/>
            <person name="Authement R.N."/>
            <person name="Segall A.M."/>
            <person name="Paul J.H."/>
        </authorList>
    </citation>
    <scope>NUCLEOTIDE SEQUENCE</scope>
</reference>
<dbReference type="GeneID" id="5912338"/>
<dbReference type="RefSeq" id="YP_001686766.1">
    <property type="nucleotide sequence ID" value="NC_010342.1"/>
</dbReference>
<organism evidence="1 2">
    <name type="scientific">Halomonas phage phiHAP-1 (isolate -/Gulf of Mexico/-/2001)</name>
    <name type="common">Bacteriophage phiHAP-1</name>
    <dbReference type="NCBI Taxonomy" id="1283337"/>
    <lineage>
        <taxon>Viruses</taxon>
        <taxon>Duplodnaviria</taxon>
        <taxon>Heunggongvirae</taxon>
        <taxon>Uroviricota</taxon>
        <taxon>Caudoviricetes</taxon>
        <taxon>Hapunavirus</taxon>
        <taxon>Hapunavirus HAP1</taxon>
    </lineage>
</organism>
<accession>B0ZSH8</accession>
<evidence type="ECO:0000313" key="2">
    <source>
        <dbReference type="Proteomes" id="UP000001179"/>
    </source>
</evidence>
<sequence>MSNTKNDYAITKLLDTIGCENLKIDSIDDCLVSIKSEGSKNEVTFSTEQQASHNKMDRFGWLLWIDREQFVDATTKMLDATPHDFMDYDPNLTNSGRMAKQTVKLTFGVWEYRKEMEVVVGGNCTGLTVIESAVERAYEQLERLGTYLSDETYAVIYLDNSDGTQQMECADDEDHQEEWLKDMLIKAEIVDIQPDNSI</sequence>
<dbReference type="KEGG" id="vg:5912338"/>
<keyword evidence="2" id="KW-1185">Reference proteome</keyword>